<dbReference type="SMART" id="SM00345">
    <property type="entry name" value="HTH_GNTR"/>
    <property type="match status" value="1"/>
</dbReference>
<dbReference type="GO" id="GO:0003677">
    <property type="term" value="F:DNA binding"/>
    <property type="evidence" value="ECO:0007669"/>
    <property type="project" value="UniProtKB-KW"/>
</dbReference>
<organism evidence="5 6">
    <name type="scientific">Halomonas chromatireducens</name>
    <dbReference type="NCBI Taxonomy" id="507626"/>
    <lineage>
        <taxon>Bacteria</taxon>
        <taxon>Pseudomonadati</taxon>
        <taxon>Pseudomonadota</taxon>
        <taxon>Gammaproteobacteria</taxon>
        <taxon>Oceanospirillales</taxon>
        <taxon>Halomonadaceae</taxon>
        <taxon>Halomonas</taxon>
    </lineage>
</organism>
<dbReference type="PANTHER" id="PTHR43537:SF45">
    <property type="entry name" value="GNTR FAMILY REGULATORY PROTEIN"/>
    <property type="match status" value="1"/>
</dbReference>
<dbReference type="GO" id="GO:0003700">
    <property type="term" value="F:DNA-binding transcription factor activity"/>
    <property type="evidence" value="ECO:0007669"/>
    <property type="project" value="InterPro"/>
</dbReference>
<proteinExistence type="predicted"/>
<keyword evidence="1" id="KW-0805">Transcription regulation</keyword>
<dbReference type="InterPro" id="IPR036388">
    <property type="entry name" value="WH-like_DNA-bd_sf"/>
</dbReference>
<dbReference type="InterPro" id="IPR000524">
    <property type="entry name" value="Tscrpt_reg_HTH_GntR"/>
</dbReference>
<dbReference type="SMART" id="SM00895">
    <property type="entry name" value="FCD"/>
    <property type="match status" value="1"/>
</dbReference>
<feature type="domain" description="HTH gntR-type" evidence="4">
    <location>
        <begin position="8"/>
        <end position="75"/>
    </location>
</feature>
<keyword evidence="2" id="KW-0238">DNA-binding</keyword>
<keyword evidence="3" id="KW-0804">Transcription</keyword>
<dbReference type="Gene3D" id="1.10.10.10">
    <property type="entry name" value="Winged helix-like DNA-binding domain superfamily/Winged helix DNA-binding domain"/>
    <property type="match status" value="1"/>
</dbReference>
<reference evidence="5 6" key="1">
    <citation type="journal article" date="2016" name="Genome Announc.">
        <title>Draft Genome Sequence of 'Halomonas chromatireducens' Strain AGD 8-3, a Haloalkaliphilic Chromate- and Selenite-Reducing Gammaproteobacterium.</title>
        <authorList>
            <person name="Sharko F.S."/>
            <person name="Shapovalova A.A."/>
            <person name="Tsygankova S.V."/>
            <person name="Komova A.V."/>
            <person name="Boulygina E.S."/>
            <person name="Teslyuk A.B."/>
            <person name="Gotovtsev P.M."/>
            <person name="Namsaraev Z.B."/>
            <person name="Khijniak T.V."/>
            <person name="Nedoluzhko A.V."/>
            <person name="Vasilov R.G."/>
        </authorList>
    </citation>
    <scope>NUCLEOTIDE SEQUENCE [LARGE SCALE GENOMIC DNA]</scope>
    <source>
        <strain evidence="5 6">AGD 8-3</strain>
    </source>
</reference>
<gene>
    <name evidence="5" type="primary">ydfH_5</name>
    <name evidence="5" type="ORF">LOKO_02610</name>
</gene>
<dbReference type="Gene3D" id="1.20.120.530">
    <property type="entry name" value="GntR ligand-binding domain-like"/>
    <property type="match status" value="1"/>
</dbReference>
<dbReference type="PROSITE" id="PS50949">
    <property type="entry name" value="HTH_GNTR"/>
    <property type="match status" value="1"/>
</dbReference>
<dbReference type="PATRIC" id="fig|507626.3.peg.2613"/>
<dbReference type="AlphaFoldDB" id="A0A0X8HFL3"/>
<dbReference type="InterPro" id="IPR008920">
    <property type="entry name" value="TF_FadR/GntR_C"/>
</dbReference>
<keyword evidence="6" id="KW-1185">Reference proteome</keyword>
<accession>A0A0X8HFL3</accession>
<evidence type="ECO:0000256" key="3">
    <source>
        <dbReference type="ARBA" id="ARBA00023163"/>
    </source>
</evidence>
<dbReference type="EMBL" id="CP014226">
    <property type="protein sequence ID" value="AMD01670.1"/>
    <property type="molecule type" value="Genomic_DNA"/>
</dbReference>
<dbReference type="SUPFAM" id="SSF48008">
    <property type="entry name" value="GntR ligand-binding domain-like"/>
    <property type="match status" value="1"/>
</dbReference>
<dbReference type="Pfam" id="PF07729">
    <property type="entry name" value="FCD"/>
    <property type="match status" value="1"/>
</dbReference>
<dbReference type="Pfam" id="PF00392">
    <property type="entry name" value="GntR"/>
    <property type="match status" value="1"/>
</dbReference>
<reference evidence="5 6" key="2">
    <citation type="submission" date="2016-02" db="EMBL/GenBank/DDBJ databases">
        <authorList>
            <person name="Wen L."/>
            <person name="He K."/>
            <person name="Yang H."/>
        </authorList>
    </citation>
    <scope>NUCLEOTIDE SEQUENCE [LARGE SCALE GENOMIC DNA]</scope>
    <source>
        <strain evidence="5 6">AGD 8-3</strain>
    </source>
</reference>
<evidence type="ECO:0000256" key="1">
    <source>
        <dbReference type="ARBA" id="ARBA00023015"/>
    </source>
</evidence>
<evidence type="ECO:0000259" key="4">
    <source>
        <dbReference type="PROSITE" id="PS50949"/>
    </source>
</evidence>
<dbReference type="PANTHER" id="PTHR43537">
    <property type="entry name" value="TRANSCRIPTIONAL REGULATOR, GNTR FAMILY"/>
    <property type="match status" value="1"/>
</dbReference>
<dbReference type="SUPFAM" id="SSF46785">
    <property type="entry name" value="Winged helix' DNA-binding domain"/>
    <property type="match status" value="1"/>
</dbReference>
<protein>
    <submittedName>
        <fullName evidence="5">Putative HTH-type transcriptional regulator YdfH</fullName>
    </submittedName>
</protein>
<dbReference type="InterPro" id="IPR036390">
    <property type="entry name" value="WH_DNA-bd_sf"/>
</dbReference>
<evidence type="ECO:0000313" key="5">
    <source>
        <dbReference type="EMBL" id="AMD01670.1"/>
    </source>
</evidence>
<dbReference type="RefSeq" id="WP_066449910.1">
    <property type="nucleotide sequence ID" value="NZ_CP014226.1"/>
</dbReference>
<dbReference type="STRING" id="507626.LOKO_02610"/>
<sequence>MEALPTPTQLVQRVHHSLLDAICSGELPADTRLNQDSLAKRLGVSRQPIVQAIQLLKNEGFVCAMGRRGVKVAPLSAAHVRHLYQVRASLDALAAREAALHAPDEAQRHGQTLLEAGRQACASGQPLAMIAADMAFHRLIYRLSGNPLIEESVATHWHHLRRAMGAVIDASSPPRRVWEEHSDILDAVVDGDASRAERLARQHAEQAGDALAQRLTRYLADFSLTAEAQKSQPDP</sequence>
<dbReference type="KEGG" id="hco:LOKO_02610"/>
<evidence type="ECO:0000313" key="6">
    <source>
        <dbReference type="Proteomes" id="UP000063387"/>
    </source>
</evidence>
<name>A0A0X8HFL3_9GAMM</name>
<evidence type="ECO:0000256" key="2">
    <source>
        <dbReference type="ARBA" id="ARBA00023125"/>
    </source>
</evidence>
<dbReference type="Proteomes" id="UP000063387">
    <property type="component" value="Chromosome"/>
</dbReference>
<dbReference type="InterPro" id="IPR011711">
    <property type="entry name" value="GntR_C"/>
</dbReference>
<dbReference type="OrthoDB" id="9799812at2"/>